<accession>A0ABP1BPR7</accession>
<name>A0ABP1BPR7_9BRYO</name>
<reference evidence="1" key="1">
    <citation type="submission" date="2024-03" db="EMBL/GenBank/DDBJ databases">
        <authorList>
            <consortium name="ELIXIR-Norway"/>
            <consortium name="Elixir Norway"/>
        </authorList>
    </citation>
    <scope>NUCLEOTIDE SEQUENCE</scope>
</reference>
<dbReference type="EMBL" id="OZ023707">
    <property type="protein sequence ID" value="CAK9877526.1"/>
    <property type="molecule type" value="Genomic_DNA"/>
</dbReference>
<organism evidence="1 2">
    <name type="scientific">Sphagnum jensenii</name>
    <dbReference type="NCBI Taxonomy" id="128206"/>
    <lineage>
        <taxon>Eukaryota</taxon>
        <taxon>Viridiplantae</taxon>
        <taxon>Streptophyta</taxon>
        <taxon>Embryophyta</taxon>
        <taxon>Bryophyta</taxon>
        <taxon>Sphagnophytina</taxon>
        <taxon>Sphagnopsida</taxon>
        <taxon>Sphagnales</taxon>
        <taxon>Sphagnaceae</taxon>
        <taxon>Sphagnum</taxon>
    </lineage>
</organism>
<evidence type="ECO:0000313" key="2">
    <source>
        <dbReference type="Proteomes" id="UP001497522"/>
    </source>
</evidence>
<evidence type="ECO:0000313" key="1">
    <source>
        <dbReference type="EMBL" id="CAK9877526.1"/>
    </source>
</evidence>
<sequence>MLHSIPSYGSWHITIWLGIASNMQDLNLEVVGFRSLWGIWGPTTSSQSKASSSNNQAGDDAVDNSGVVANLCDLLSNVTKDRMKGKTLIVTVYLLPEKISNQQNMAKSQLDDRIKDASISPVLEFKFELLQGDTIRKMTIETCTHCNLGDSALELRDGGYLGYYQDDITISLSCIGERSDGSAAAWLRSPLAFPNSKVEKRSESDTYGKSESCAKQKCGQITGEVTVNPMHMVTLGGTIQGSRNQTNTFGDSTTHASTSEVTIANCVHGYVLNSSERETSWKCNFLSEHNVLDYVKQGDDGAYKRFKSSGIFSAFWPSILSVWGNLDDQ</sequence>
<proteinExistence type="predicted"/>
<dbReference type="Proteomes" id="UP001497522">
    <property type="component" value="Chromosome 6"/>
</dbReference>
<keyword evidence="2" id="KW-1185">Reference proteome</keyword>
<gene>
    <name evidence="1" type="ORF">CSSPJE1EN2_LOCUS19351</name>
</gene>
<protein>
    <submittedName>
        <fullName evidence="1">Uncharacterized protein</fullName>
    </submittedName>
</protein>